<accession>A0ABQ4RVG2</accession>
<evidence type="ECO:0000313" key="2">
    <source>
        <dbReference type="EMBL" id="GJD94204.1"/>
    </source>
</evidence>
<dbReference type="Proteomes" id="UP001055125">
    <property type="component" value="Unassembled WGS sequence"/>
</dbReference>
<dbReference type="SUPFAM" id="SSF50475">
    <property type="entry name" value="FMN-binding split barrel"/>
    <property type="match status" value="1"/>
</dbReference>
<dbReference type="InterPro" id="IPR012349">
    <property type="entry name" value="Split_barrel_FMN-bd"/>
</dbReference>
<dbReference type="PANTHER" id="PTHR42815:SF2">
    <property type="entry name" value="FAD-BINDING, PUTATIVE (AFU_ORTHOLOGUE AFUA_6G07600)-RELATED"/>
    <property type="match status" value="1"/>
</dbReference>
<keyword evidence="3" id="KW-1185">Reference proteome</keyword>
<reference evidence="2" key="1">
    <citation type="journal article" date="2021" name="Front. Microbiol.">
        <title>Comprehensive Comparative Genomics and Phenotyping of Methylobacterium Species.</title>
        <authorList>
            <person name="Alessa O."/>
            <person name="Ogura Y."/>
            <person name="Fujitani Y."/>
            <person name="Takami H."/>
            <person name="Hayashi T."/>
            <person name="Sahin N."/>
            <person name="Tani A."/>
        </authorList>
    </citation>
    <scope>NUCLEOTIDE SEQUENCE</scope>
    <source>
        <strain evidence="2">DSM 19015</strain>
    </source>
</reference>
<dbReference type="EMBL" id="BPQP01000020">
    <property type="protein sequence ID" value="GJD94204.1"/>
    <property type="molecule type" value="Genomic_DNA"/>
</dbReference>
<gene>
    <name evidence="2" type="ORF">OCOJLMKI_1406</name>
</gene>
<evidence type="ECO:0000259" key="1">
    <source>
        <dbReference type="Pfam" id="PF01243"/>
    </source>
</evidence>
<dbReference type="PANTHER" id="PTHR42815">
    <property type="entry name" value="FAD-BINDING, PUTATIVE (AFU_ORTHOLOGUE AFUA_6G07600)-RELATED"/>
    <property type="match status" value="1"/>
</dbReference>
<name>A0ABQ4RVG2_9HYPH</name>
<dbReference type="Pfam" id="PF01243">
    <property type="entry name" value="PNPOx_N"/>
    <property type="match status" value="1"/>
</dbReference>
<feature type="domain" description="Pyridoxamine 5'-phosphate oxidase N-terminal" evidence="1">
    <location>
        <begin position="42"/>
        <end position="135"/>
    </location>
</feature>
<sequence>MAHAYLDIARTPRVRAAEERQGSLGAYARTEVGDPYHDRLGPEEAAFIAARDGFYLGTVSETGWPYIQYRGGPPGFLRVLDETTLGFADFRGNRQYISVGNLAGEARVSLFLMDYANRRRLKIFGQARVVEAGEDPSLAGSLAVPGYRGLVERSVVVTVAGFDWNCPQHITPRFTAAEWERAD</sequence>
<reference evidence="2" key="2">
    <citation type="submission" date="2021-08" db="EMBL/GenBank/DDBJ databases">
        <authorList>
            <person name="Tani A."/>
            <person name="Ola A."/>
            <person name="Ogura Y."/>
            <person name="Katsura K."/>
            <person name="Hayashi T."/>
        </authorList>
    </citation>
    <scope>NUCLEOTIDE SEQUENCE</scope>
    <source>
        <strain evidence="2">DSM 19015</strain>
    </source>
</reference>
<comment type="caution">
    <text evidence="2">The sequence shown here is derived from an EMBL/GenBank/DDBJ whole genome shotgun (WGS) entry which is preliminary data.</text>
</comment>
<dbReference type="InterPro" id="IPR011576">
    <property type="entry name" value="Pyridox_Oxase_N"/>
</dbReference>
<evidence type="ECO:0000313" key="3">
    <source>
        <dbReference type="Proteomes" id="UP001055125"/>
    </source>
</evidence>
<protein>
    <recommendedName>
        <fullName evidence="1">Pyridoxamine 5'-phosphate oxidase N-terminal domain-containing protein</fullName>
    </recommendedName>
</protein>
<dbReference type="RefSeq" id="WP_238243392.1">
    <property type="nucleotide sequence ID" value="NZ_BPQP01000020.1"/>
</dbReference>
<dbReference type="Gene3D" id="2.30.110.10">
    <property type="entry name" value="Electron Transport, Fmn-binding Protein, Chain A"/>
    <property type="match status" value="1"/>
</dbReference>
<proteinExistence type="predicted"/>
<organism evidence="2 3">
    <name type="scientific">Methylobacterium iners</name>
    <dbReference type="NCBI Taxonomy" id="418707"/>
    <lineage>
        <taxon>Bacteria</taxon>
        <taxon>Pseudomonadati</taxon>
        <taxon>Pseudomonadota</taxon>
        <taxon>Alphaproteobacteria</taxon>
        <taxon>Hyphomicrobiales</taxon>
        <taxon>Methylobacteriaceae</taxon>
        <taxon>Methylobacterium</taxon>
    </lineage>
</organism>